<sequence>MSSQIQQSVLVIGAGELGSAILRALATHPLHNPQHTTLSVLRRAESIAKLPPHSSSITIDNGVQVTLEAGDFVSAPVSELVETFKKYDVVIQAAGYGAPRGTLLRVAEAVVAAGVRRFFPWQFGVDYEAVAEQSEQGVEGSGHKELFGEMLAVRRLLRGQSGTKWTVVSTGLFMSFLFLRGFGVVDLRERVVRALGGWEIRVTVTEVEGIGRMVADIVYSPGETESKVVYIAGDTVSYGDVADIVEGVYGKGFRREVWDMEYLKKRLEEEPGNIMLRYQNVFGAGVGISWELDGTLNSQRGIRLTNLREYVEENMNRLAESTD</sequence>
<reference evidence="4" key="1">
    <citation type="journal article" date="2023" name="Mol. Phylogenet. Evol.">
        <title>Genome-scale phylogeny and comparative genomics of the fungal order Sordariales.</title>
        <authorList>
            <person name="Hensen N."/>
            <person name="Bonometti L."/>
            <person name="Westerberg I."/>
            <person name="Brannstrom I.O."/>
            <person name="Guillou S."/>
            <person name="Cros-Aarteil S."/>
            <person name="Calhoun S."/>
            <person name="Haridas S."/>
            <person name="Kuo A."/>
            <person name="Mondo S."/>
            <person name="Pangilinan J."/>
            <person name="Riley R."/>
            <person name="LaButti K."/>
            <person name="Andreopoulos B."/>
            <person name="Lipzen A."/>
            <person name="Chen C."/>
            <person name="Yan M."/>
            <person name="Daum C."/>
            <person name="Ng V."/>
            <person name="Clum A."/>
            <person name="Steindorff A."/>
            <person name="Ohm R.A."/>
            <person name="Martin F."/>
            <person name="Silar P."/>
            <person name="Natvig D.O."/>
            <person name="Lalanne C."/>
            <person name="Gautier V."/>
            <person name="Ament-Velasquez S.L."/>
            <person name="Kruys A."/>
            <person name="Hutchinson M.I."/>
            <person name="Powell A.J."/>
            <person name="Barry K."/>
            <person name="Miller A.N."/>
            <person name="Grigoriev I.V."/>
            <person name="Debuchy R."/>
            <person name="Gladieux P."/>
            <person name="Hiltunen Thoren M."/>
            <person name="Johannesson H."/>
        </authorList>
    </citation>
    <scope>NUCLEOTIDE SEQUENCE</scope>
    <source>
        <strain evidence="4">CBS 532.94</strain>
    </source>
</reference>
<dbReference type="Gene3D" id="3.90.25.10">
    <property type="entry name" value="UDP-galactose 4-epimerase, domain 1"/>
    <property type="match status" value="1"/>
</dbReference>
<comment type="caution">
    <text evidence="4">The sequence shown here is derived from an EMBL/GenBank/DDBJ whole genome shotgun (WGS) entry which is preliminary data.</text>
</comment>
<keyword evidence="2" id="KW-0560">Oxidoreductase</keyword>
<accession>A0AAN7HAR2</accession>
<keyword evidence="5" id="KW-1185">Reference proteome</keyword>
<dbReference type="AlphaFoldDB" id="A0AAN7HAR2"/>
<evidence type="ECO:0000313" key="4">
    <source>
        <dbReference type="EMBL" id="KAK4234109.1"/>
    </source>
</evidence>
<dbReference type="GO" id="GO:0016491">
    <property type="term" value="F:oxidoreductase activity"/>
    <property type="evidence" value="ECO:0007669"/>
    <property type="project" value="UniProtKB-KW"/>
</dbReference>
<dbReference type="Proteomes" id="UP001303760">
    <property type="component" value="Unassembled WGS sequence"/>
</dbReference>
<keyword evidence="1" id="KW-0521">NADP</keyword>
<name>A0AAN7HAR2_9PEZI</name>
<evidence type="ECO:0000313" key="5">
    <source>
        <dbReference type="Proteomes" id="UP001303760"/>
    </source>
</evidence>
<dbReference type="InterPro" id="IPR051609">
    <property type="entry name" value="NmrA/Isoflavone_reductase-like"/>
</dbReference>
<dbReference type="Pfam" id="PF05368">
    <property type="entry name" value="NmrA"/>
    <property type="match status" value="1"/>
</dbReference>
<dbReference type="PANTHER" id="PTHR47706:SF6">
    <property type="entry name" value="NMRA-LIKE FAMILY PROTEIN (AFU_ORTHOLOGUE AFUA_6G00280)"/>
    <property type="match status" value="1"/>
</dbReference>
<proteinExistence type="predicted"/>
<feature type="domain" description="NmrA-like" evidence="3">
    <location>
        <begin position="7"/>
        <end position="283"/>
    </location>
</feature>
<dbReference type="EMBL" id="MU860415">
    <property type="protein sequence ID" value="KAK4234109.1"/>
    <property type="molecule type" value="Genomic_DNA"/>
</dbReference>
<evidence type="ECO:0000256" key="2">
    <source>
        <dbReference type="ARBA" id="ARBA00023002"/>
    </source>
</evidence>
<dbReference type="InterPro" id="IPR008030">
    <property type="entry name" value="NmrA-like"/>
</dbReference>
<protein>
    <recommendedName>
        <fullName evidence="3">NmrA-like domain-containing protein</fullName>
    </recommendedName>
</protein>
<evidence type="ECO:0000256" key="1">
    <source>
        <dbReference type="ARBA" id="ARBA00022857"/>
    </source>
</evidence>
<dbReference type="Gene3D" id="3.40.50.720">
    <property type="entry name" value="NAD(P)-binding Rossmann-like Domain"/>
    <property type="match status" value="1"/>
</dbReference>
<dbReference type="SUPFAM" id="SSF51735">
    <property type="entry name" value="NAD(P)-binding Rossmann-fold domains"/>
    <property type="match status" value="1"/>
</dbReference>
<dbReference type="PANTHER" id="PTHR47706">
    <property type="entry name" value="NMRA-LIKE FAMILY PROTEIN"/>
    <property type="match status" value="1"/>
</dbReference>
<dbReference type="InterPro" id="IPR036291">
    <property type="entry name" value="NAD(P)-bd_dom_sf"/>
</dbReference>
<gene>
    <name evidence="4" type="ORF">C8A03DRAFT_18926</name>
</gene>
<organism evidence="4 5">
    <name type="scientific">Achaetomium macrosporum</name>
    <dbReference type="NCBI Taxonomy" id="79813"/>
    <lineage>
        <taxon>Eukaryota</taxon>
        <taxon>Fungi</taxon>
        <taxon>Dikarya</taxon>
        <taxon>Ascomycota</taxon>
        <taxon>Pezizomycotina</taxon>
        <taxon>Sordariomycetes</taxon>
        <taxon>Sordariomycetidae</taxon>
        <taxon>Sordariales</taxon>
        <taxon>Chaetomiaceae</taxon>
        <taxon>Achaetomium</taxon>
    </lineage>
</organism>
<reference evidence="4" key="2">
    <citation type="submission" date="2023-05" db="EMBL/GenBank/DDBJ databases">
        <authorList>
            <consortium name="Lawrence Berkeley National Laboratory"/>
            <person name="Steindorff A."/>
            <person name="Hensen N."/>
            <person name="Bonometti L."/>
            <person name="Westerberg I."/>
            <person name="Brannstrom I.O."/>
            <person name="Guillou S."/>
            <person name="Cros-Aarteil S."/>
            <person name="Calhoun S."/>
            <person name="Haridas S."/>
            <person name="Kuo A."/>
            <person name="Mondo S."/>
            <person name="Pangilinan J."/>
            <person name="Riley R."/>
            <person name="Labutti K."/>
            <person name="Andreopoulos B."/>
            <person name="Lipzen A."/>
            <person name="Chen C."/>
            <person name="Yanf M."/>
            <person name="Daum C."/>
            <person name="Ng V."/>
            <person name="Clum A."/>
            <person name="Ohm R."/>
            <person name="Martin F."/>
            <person name="Silar P."/>
            <person name="Natvig D."/>
            <person name="Lalanne C."/>
            <person name="Gautier V."/>
            <person name="Ament-Velasquez S.L."/>
            <person name="Kruys A."/>
            <person name="Hutchinson M.I."/>
            <person name="Powell A.J."/>
            <person name="Barry K."/>
            <person name="Miller A.N."/>
            <person name="Grigoriev I.V."/>
            <person name="Debuchy R."/>
            <person name="Gladieux P."/>
            <person name="Thoren M.H."/>
            <person name="Johannesson H."/>
        </authorList>
    </citation>
    <scope>NUCLEOTIDE SEQUENCE</scope>
    <source>
        <strain evidence="4">CBS 532.94</strain>
    </source>
</reference>
<evidence type="ECO:0000259" key="3">
    <source>
        <dbReference type="Pfam" id="PF05368"/>
    </source>
</evidence>